<evidence type="ECO:0000256" key="10">
    <source>
        <dbReference type="ARBA" id="ARBA00022840"/>
    </source>
</evidence>
<feature type="domain" description="Gnk2-homologous" evidence="19">
    <location>
        <begin position="1"/>
        <end position="73"/>
    </location>
</feature>
<dbReference type="InterPro" id="IPR011009">
    <property type="entry name" value="Kinase-like_dom_sf"/>
</dbReference>
<keyword evidence="5 17" id="KW-0812">Transmembrane</keyword>
<keyword evidence="4" id="KW-0808">Transferase</keyword>
<protein>
    <submittedName>
        <fullName evidence="20">Uncharacterized protein</fullName>
    </submittedName>
</protein>
<comment type="similarity">
    <text evidence="16">Belongs to the protein kinase superfamily.</text>
</comment>
<comment type="caution">
    <text evidence="20">The sequence shown here is derived from an EMBL/GenBank/DDBJ whole genome shotgun (WGS) entry which is preliminary data.</text>
</comment>
<dbReference type="PROSITE" id="PS00107">
    <property type="entry name" value="PROTEIN_KINASE_ATP"/>
    <property type="match status" value="1"/>
</dbReference>
<evidence type="ECO:0000256" key="12">
    <source>
        <dbReference type="ARBA" id="ARBA00023136"/>
    </source>
</evidence>
<dbReference type="FunFam" id="3.30.200.20:FF:000142">
    <property type="entry name" value="Cysteine-rich receptor-like protein kinase 10"/>
    <property type="match status" value="1"/>
</dbReference>
<accession>A0AAV5M4W1</accession>
<dbReference type="AlphaFoldDB" id="A0AAV5M4W1"/>
<keyword evidence="12 17" id="KW-0472">Membrane</keyword>
<dbReference type="PROSITE" id="PS51473">
    <property type="entry name" value="GNK2"/>
    <property type="match status" value="2"/>
</dbReference>
<keyword evidence="13" id="KW-0675">Receptor</keyword>
<evidence type="ECO:0000256" key="9">
    <source>
        <dbReference type="ARBA" id="ARBA00022777"/>
    </source>
</evidence>
<evidence type="ECO:0000256" key="5">
    <source>
        <dbReference type="ARBA" id="ARBA00022692"/>
    </source>
</evidence>
<dbReference type="GO" id="GO:0004674">
    <property type="term" value="F:protein serine/threonine kinase activity"/>
    <property type="evidence" value="ECO:0007669"/>
    <property type="project" value="UniProtKB-KW"/>
</dbReference>
<keyword evidence="3" id="KW-0597">Phosphoprotein</keyword>
<evidence type="ECO:0000256" key="16">
    <source>
        <dbReference type="RuleBase" id="RU000304"/>
    </source>
</evidence>
<evidence type="ECO:0000256" key="1">
    <source>
        <dbReference type="ARBA" id="ARBA00004167"/>
    </source>
</evidence>
<dbReference type="InterPro" id="IPR002902">
    <property type="entry name" value="GNK2"/>
</dbReference>
<keyword evidence="14" id="KW-0325">Glycoprotein</keyword>
<evidence type="ECO:0000256" key="6">
    <source>
        <dbReference type="ARBA" id="ARBA00022729"/>
    </source>
</evidence>
<dbReference type="InterPro" id="IPR017441">
    <property type="entry name" value="Protein_kinase_ATP_BS"/>
</dbReference>
<dbReference type="SMART" id="SM00220">
    <property type="entry name" value="S_TKc"/>
    <property type="match status" value="1"/>
</dbReference>
<feature type="domain" description="Gnk2-homologous" evidence="19">
    <location>
        <begin position="78"/>
        <end position="185"/>
    </location>
</feature>
<feature type="domain" description="Protein kinase" evidence="18">
    <location>
        <begin position="282"/>
        <end position="448"/>
    </location>
</feature>
<evidence type="ECO:0000256" key="14">
    <source>
        <dbReference type="ARBA" id="ARBA00023180"/>
    </source>
</evidence>
<evidence type="ECO:0000313" key="20">
    <source>
        <dbReference type="EMBL" id="GKV43687.1"/>
    </source>
</evidence>
<keyword evidence="7" id="KW-0677">Repeat</keyword>
<dbReference type="PROSITE" id="PS00108">
    <property type="entry name" value="PROTEIN_KINASE_ST"/>
    <property type="match status" value="1"/>
</dbReference>
<dbReference type="InterPro" id="IPR038408">
    <property type="entry name" value="GNK2_sf"/>
</dbReference>
<dbReference type="Gene3D" id="1.10.510.10">
    <property type="entry name" value="Transferase(Phosphotransferase) domain 1"/>
    <property type="match status" value="1"/>
</dbReference>
<evidence type="ECO:0000256" key="11">
    <source>
        <dbReference type="ARBA" id="ARBA00022989"/>
    </source>
</evidence>
<dbReference type="Pfam" id="PF00069">
    <property type="entry name" value="Pkinase"/>
    <property type="match status" value="1"/>
</dbReference>
<dbReference type="InterPro" id="IPR000719">
    <property type="entry name" value="Prot_kinase_dom"/>
</dbReference>
<comment type="subcellular location">
    <subcellularLocation>
        <location evidence="1">Membrane</location>
        <topology evidence="1">Single-pass membrane protein</topology>
    </subcellularLocation>
</comment>
<organism evidence="20 21">
    <name type="scientific">Rubroshorea leprosula</name>
    <dbReference type="NCBI Taxonomy" id="152421"/>
    <lineage>
        <taxon>Eukaryota</taxon>
        <taxon>Viridiplantae</taxon>
        <taxon>Streptophyta</taxon>
        <taxon>Embryophyta</taxon>
        <taxon>Tracheophyta</taxon>
        <taxon>Spermatophyta</taxon>
        <taxon>Magnoliopsida</taxon>
        <taxon>eudicotyledons</taxon>
        <taxon>Gunneridae</taxon>
        <taxon>Pentapetalae</taxon>
        <taxon>rosids</taxon>
        <taxon>malvids</taxon>
        <taxon>Malvales</taxon>
        <taxon>Dipterocarpaceae</taxon>
        <taxon>Rubroshorea</taxon>
    </lineage>
</organism>
<evidence type="ECO:0000259" key="19">
    <source>
        <dbReference type="PROSITE" id="PS51473"/>
    </source>
</evidence>
<keyword evidence="11 17" id="KW-1133">Transmembrane helix</keyword>
<evidence type="ECO:0000256" key="17">
    <source>
        <dbReference type="SAM" id="Phobius"/>
    </source>
</evidence>
<evidence type="ECO:0000256" key="13">
    <source>
        <dbReference type="ARBA" id="ARBA00023170"/>
    </source>
</evidence>
<dbReference type="FunFam" id="3.30.430.20:FF:000002">
    <property type="entry name" value="Cysteine-rich receptor-like protein kinase 10"/>
    <property type="match status" value="1"/>
</dbReference>
<dbReference type="Gene3D" id="3.30.200.20">
    <property type="entry name" value="Phosphorylase Kinase, domain 1"/>
    <property type="match status" value="1"/>
</dbReference>
<dbReference type="SUPFAM" id="SSF56112">
    <property type="entry name" value="Protein kinase-like (PK-like)"/>
    <property type="match status" value="1"/>
</dbReference>
<gene>
    <name evidence="20" type="ORF">SLEP1_g50948</name>
</gene>
<dbReference type="GO" id="GO:0005524">
    <property type="term" value="F:ATP binding"/>
    <property type="evidence" value="ECO:0007669"/>
    <property type="project" value="UniProtKB-UniRule"/>
</dbReference>
<evidence type="ECO:0000256" key="3">
    <source>
        <dbReference type="ARBA" id="ARBA00022553"/>
    </source>
</evidence>
<dbReference type="PROSITE" id="PS50011">
    <property type="entry name" value="PROTEIN_KINASE_DOM"/>
    <property type="match status" value="1"/>
</dbReference>
<evidence type="ECO:0000256" key="4">
    <source>
        <dbReference type="ARBA" id="ARBA00022679"/>
    </source>
</evidence>
<dbReference type="Proteomes" id="UP001054252">
    <property type="component" value="Unassembled WGS sequence"/>
</dbReference>
<dbReference type="PANTHER" id="PTHR27002">
    <property type="entry name" value="RECEPTOR-LIKE SERINE/THREONINE-PROTEIN KINASE SD1-8"/>
    <property type="match status" value="1"/>
</dbReference>
<dbReference type="FunFam" id="1.10.510.10:FF:001019">
    <property type="entry name" value="G-type lectin S-receptor-like serine/threonine-protein kinase B120"/>
    <property type="match status" value="1"/>
</dbReference>
<evidence type="ECO:0000313" key="21">
    <source>
        <dbReference type="Proteomes" id="UP001054252"/>
    </source>
</evidence>
<evidence type="ECO:0000256" key="2">
    <source>
        <dbReference type="ARBA" id="ARBA00022527"/>
    </source>
</evidence>
<dbReference type="PANTHER" id="PTHR27002:SF1104">
    <property type="entry name" value="CYSTEINE-RICH RECEPTOR-LIKE PROTEIN KINASE 27-RELATED"/>
    <property type="match status" value="1"/>
</dbReference>
<reference evidence="20 21" key="1">
    <citation type="journal article" date="2021" name="Commun. Biol.">
        <title>The genome of Shorea leprosula (Dipterocarpaceae) highlights the ecological relevance of drought in aseasonal tropical rainforests.</title>
        <authorList>
            <person name="Ng K.K.S."/>
            <person name="Kobayashi M.J."/>
            <person name="Fawcett J.A."/>
            <person name="Hatakeyama M."/>
            <person name="Paape T."/>
            <person name="Ng C.H."/>
            <person name="Ang C.C."/>
            <person name="Tnah L.H."/>
            <person name="Lee C.T."/>
            <person name="Nishiyama T."/>
            <person name="Sese J."/>
            <person name="O'Brien M.J."/>
            <person name="Copetti D."/>
            <person name="Mohd Noor M.I."/>
            <person name="Ong R.C."/>
            <person name="Putra M."/>
            <person name="Sireger I.Z."/>
            <person name="Indrioko S."/>
            <person name="Kosugi Y."/>
            <person name="Izuno A."/>
            <person name="Isagi Y."/>
            <person name="Lee S.L."/>
            <person name="Shimizu K.K."/>
        </authorList>
    </citation>
    <scope>NUCLEOTIDE SEQUENCE [LARGE SCALE GENOMIC DNA]</scope>
    <source>
        <strain evidence="20">214</strain>
    </source>
</reference>
<evidence type="ECO:0000259" key="18">
    <source>
        <dbReference type="PROSITE" id="PS50011"/>
    </source>
</evidence>
<keyword evidence="21" id="KW-1185">Reference proteome</keyword>
<dbReference type="InterPro" id="IPR008271">
    <property type="entry name" value="Ser/Thr_kinase_AS"/>
</dbReference>
<feature type="binding site" evidence="15">
    <location>
        <position position="310"/>
    </location>
    <ligand>
        <name>ATP</name>
        <dbReference type="ChEBI" id="CHEBI:30616"/>
    </ligand>
</feature>
<keyword evidence="10 15" id="KW-0067">ATP-binding</keyword>
<evidence type="ECO:0000256" key="7">
    <source>
        <dbReference type="ARBA" id="ARBA00022737"/>
    </source>
</evidence>
<proteinExistence type="inferred from homology"/>
<dbReference type="GO" id="GO:0005886">
    <property type="term" value="C:plasma membrane"/>
    <property type="evidence" value="ECO:0007669"/>
    <property type="project" value="TreeGrafter"/>
</dbReference>
<evidence type="ECO:0000256" key="8">
    <source>
        <dbReference type="ARBA" id="ARBA00022741"/>
    </source>
</evidence>
<sequence>MAVGYGFYNVSFGQTPDQVNAVALCRGDLISNPDVCLSCFNNATTELRKGCPDEKEAILWNENCMFHYANRSIFGVLDSNSFASSDGNKVANASVFDGVLSPLLKSLRSKAAAGDSLLKFATGTAAVSALQNIFALVQCTPDMSQPQCNECLCDAIGQIPDCCDGWQGVRIFGPSCNLRFAISPFYNLTADGLAPPLSPPASNDTPNTSPGENENSPRIIIIIVVSVVGFLILIICSCICFFFWLRKSKKRRHPLNEIEDEDDNAEALQFDFNTIRIATDNFSRVNKLGEGGFGAVYKGTLQSGKDIAVKRLSTNSVQGELQFKNEVRLLARLQHRNLVRLLGFCLDGDERLLIYEFVPNSSLDHFIFDPIKRLQLDWDTRYKIIGAIARGILYLHEDSRYRIIHRDLKTANILLDEEMNPKISDFGLARLFANNQSQADTGIVAGTL</sequence>
<dbReference type="Gene3D" id="3.30.430.20">
    <property type="entry name" value="Gnk2 domain, C-X8-C-X2-C motif"/>
    <property type="match status" value="2"/>
</dbReference>
<keyword evidence="2 16" id="KW-0723">Serine/threonine-protein kinase</keyword>
<keyword evidence="8 15" id="KW-0547">Nucleotide-binding</keyword>
<feature type="transmembrane region" description="Helical" evidence="17">
    <location>
        <begin position="219"/>
        <end position="245"/>
    </location>
</feature>
<dbReference type="CDD" id="cd23509">
    <property type="entry name" value="Gnk2-like"/>
    <property type="match status" value="2"/>
</dbReference>
<name>A0AAV5M4W1_9ROSI</name>
<evidence type="ECO:0000256" key="15">
    <source>
        <dbReference type="PROSITE-ProRule" id="PRU10141"/>
    </source>
</evidence>
<keyword evidence="6" id="KW-0732">Signal</keyword>
<dbReference type="Pfam" id="PF01657">
    <property type="entry name" value="Stress-antifung"/>
    <property type="match status" value="2"/>
</dbReference>
<dbReference type="EMBL" id="BPVZ01000171">
    <property type="protein sequence ID" value="GKV43687.1"/>
    <property type="molecule type" value="Genomic_DNA"/>
</dbReference>
<keyword evidence="9" id="KW-0418">Kinase</keyword>